<proteinExistence type="predicted"/>
<evidence type="ECO:0000313" key="1">
    <source>
        <dbReference type="EMBL" id="MBC3919293.1"/>
    </source>
</evidence>
<dbReference type="Proteomes" id="UP000650424">
    <property type="component" value="Unassembled WGS sequence"/>
</dbReference>
<reference evidence="1 2" key="1">
    <citation type="submission" date="2020-08" db="EMBL/GenBank/DDBJ databases">
        <title>Novel species isolated from subtropical streams in China.</title>
        <authorList>
            <person name="Lu H."/>
        </authorList>
    </citation>
    <scope>NUCLEOTIDE SEQUENCE [LARGE SCALE GENOMIC DNA]</scope>
    <source>
        <strain evidence="1 2">CY18W</strain>
    </source>
</reference>
<dbReference type="GO" id="GO:0016853">
    <property type="term" value="F:isomerase activity"/>
    <property type="evidence" value="ECO:0007669"/>
    <property type="project" value="UniProtKB-KW"/>
</dbReference>
<keyword evidence="1" id="KW-0413">Isomerase</keyword>
<dbReference type="EMBL" id="JACOGF010000009">
    <property type="protein sequence ID" value="MBC3919293.1"/>
    <property type="molecule type" value="Genomic_DNA"/>
</dbReference>
<dbReference type="RefSeq" id="WP_186948560.1">
    <property type="nucleotide sequence ID" value="NZ_JACOGF010000009.1"/>
</dbReference>
<comment type="caution">
    <text evidence="1">The sequence shown here is derived from an EMBL/GenBank/DDBJ whole genome shotgun (WGS) entry which is preliminary data.</text>
</comment>
<evidence type="ECO:0000313" key="2">
    <source>
        <dbReference type="Proteomes" id="UP000650424"/>
    </source>
</evidence>
<name>A0ABR6ZTW9_9BURK</name>
<organism evidence="1 2">
    <name type="scientific">Undibacterium hunanense</name>
    <dbReference type="NCBI Taxonomy" id="2762292"/>
    <lineage>
        <taxon>Bacteria</taxon>
        <taxon>Pseudomonadati</taxon>
        <taxon>Pseudomonadota</taxon>
        <taxon>Betaproteobacteria</taxon>
        <taxon>Burkholderiales</taxon>
        <taxon>Oxalobacteraceae</taxon>
        <taxon>Undibacterium</taxon>
    </lineage>
</organism>
<sequence length="216" mass="23524">MPTSPSSPVFITFTGADSMDLIPGMQALSSQYSVEWGILIDPARQGIPLFPDHKTRQAMQRSGLRLSAHVCGELAQAIAEGRDSGFDFSGYSRVQINHGRAGSSEQEIQNCYLFGVRHGVRPALQSQGVFPDDGRVDWLYDVSFGNGIKPSVWPPLQGAHPFCGFSGGIGPTSIRDVLQTLVITPGTPYWLDMESSVRSNNQFDLAKCRLVCEAAF</sequence>
<accession>A0ABR6ZTW9</accession>
<protein>
    <submittedName>
        <fullName evidence="1">Phosphoribosylanthranilate isomerase</fullName>
    </submittedName>
</protein>
<keyword evidence="2" id="KW-1185">Reference proteome</keyword>
<gene>
    <name evidence="1" type="ORF">H8L32_17520</name>
</gene>